<dbReference type="OrthoDB" id="5967017at2759"/>
<organism evidence="1 2">
    <name type="scientific">Araneus ventricosus</name>
    <name type="common">Orbweaver spider</name>
    <name type="synonym">Epeira ventricosa</name>
    <dbReference type="NCBI Taxonomy" id="182803"/>
    <lineage>
        <taxon>Eukaryota</taxon>
        <taxon>Metazoa</taxon>
        <taxon>Ecdysozoa</taxon>
        <taxon>Arthropoda</taxon>
        <taxon>Chelicerata</taxon>
        <taxon>Arachnida</taxon>
        <taxon>Araneae</taxon>
        <taxon>Araneomorphae</taxon>
        <taxon>Entelegynae</taxon>
        <taxon>Araneoidea</taxon>
        <taxon>Araneidae</taxon>
        <taxon>Araneus</taxon>
    </lineage>
</organism>
<proteinExistence type="predicted"/>
<gene>
    <name evidence="1" type="ORF">AVEN_181340_1</name>
</gene>
<protein>
    <submittedName>
        <fullName evidence="1">Uncharacterized protein</fullName>
    </submittedName>
</protein>
<name>A0A4Y2UF14_ARAVE</name>
<evidence type="ECO:0000313" key="2">
    <source>
        <dbReference type="Proteomes" id="UP000499080"/>
    </source>
</evidence>
<reference evidence="1 2" key="1">
    <citation type="journal article" date="2019" name="Sci. Rep.">
        <title>Orb-weaving spider Araneus ventricosus genome elucidates the spidroin gene catalogue.</title>
        <authorList>
            <person name="Kono N."/>
            <person name="Nakamura H."/>
            <person name="Ohtoshi R."/>
            <person name="Moran D.A.P."/>
            <person name="Shinohara A."/>
            <person name="Yoshida Y."/>
            <person name="Fujiwara M."/>
            <person name="Mori M."/>
            <person name="Tomita M."/>
            <person name="Arakawa K."/>
        </authorList>
    </citation>
    <scope>NUCLEOTIDE SEQUENCE [LARGE SCALE GENOMIC DNA]</scope>
</reference>
<dbReference type="AlphaFoldDB" id="A0A4Y2UF14"/>
<accession>A0A4Y2UF14</accession>
<comment type="caution">
    <text evidence="1">The sequence shown here is derived from an EMBL/GenBank/DDBJ whole genome shotgun (WGS) entry which is preliminary data.</text>
</comment>
<evidence type="ECO:0000313" key="1">
    <source>
        <dbReference type="EMBL" id="GBO11282.1"/>
    </source>
</evidence>
<dbReference type="Proteomes" id="UP000499080">
    <property type="component" value="Unassembled WGS sequence"/>
</dbReference>
<dbReference type="EMBL" id="BGPR01036181">
    <property type="protein sequence ID" value="GBO11282.1"/>
    <property type="molecule type" value="Genomic_DNA"/>
</dbReference>
<sequence length="129" mass="15018">MRIRCSMSCRLWFQKRKLPGWWKASRLQPRLSKGTCSFKREICRDDFLVQIYVRDLLSMVMKNTASDGTKTDLPALYDELEAKIQALECLGRTQEKYGDFFKSFTGILSFRRNIRGLGEKQKYEGSASS</sequence>
<keyword evidence="2" id="KW-1185">Reference proteome</keyword>